<keyword evidence="2" id="KW-1185">Reference proteome</keyword>
<comment type="caution">
    <text evidence="1">The sequence shown here is derived from an EMBL/GenBank/DDBJ whole genome shotgun (WGS) entry which is preliminary data.</text>
</comment>
<protein>
    <submittedName>
        <fullName evidence="1">Uncharacterized protein</fullName>
    </submittedName>
</protein>
<evidence type="ECO:0000313" key="2">
    <source>
        <dbReference type="Proteomes" id="UP001350748"/>
    </source>
</evidence>
<dbReference type="RefSeq" id="WP_332082805.1">
    <property type="nucleotide sequence ID" value="NZ_JAZHYN010000057.1"/>
</dbReference>
<reference evidence="1 2" key="1">
    <citation type="submission" date="2024-02" db="EMBL/GenBank/DDBJ databases">
        <authorList>
            <person name="Grouzdev D."/>
        </authorList>
    </citation>
    <scope>NUCLEOTIDE SEQUENCE [LARGE SCALE GENOMIC DNA]</scope>
    <source>
        <strain evidence="1 2">9N</strain>
    </source>
</reference>
<evidence type="ECO:0000313" key="1">
    <source>
        <dbReference type="EMBL" id="MEF3367765.1"/>
    </source>
</evidence>
<organism evidence="1 2">
    <name type="scientific">Methylocystis borbori</name>
    <dbReference type="NCBI Taxonomy" id="3118750"/>
    <lineage>
        <taxon>Bacteria</taxon>
        <taxon>Pseudomonadati</taxon>
        <taxon>Pseudomonadota</taxon>
        <taxon>Alphaproteobacteria</taxon>
        <taxon>Hyphomicrobiales</taxon>
        <taxon>Methylocystaceae</taxon>
        <taxon>Methylocystis</taxon>
    </lineage>
</organism>
<dbReference type="Proteomes" id="UP001350748">
    <property type="component" value="Unassembled WGS sequence"/>
</dbReference>
<proteinExistence type="predicted"/>
<gene>
    <name evidence="1" type="ORF">V3H18_14615</name>
</gene>
<name>A0ABU7XKW2_9HYPH</name>
<sequence length="71" mass="7730">MSDKFSIDFNQPQPSGHPHDLLARLYREIGISAVAAALEVEHFAEQAAAAKVETLDDRRTLPALLSEDLAA</sequence>
<accession>A0ABU7XKW2</accession>
<dbReference type="EMBL" id="JAZHYN010000057">
    <property type="protein sequence ID" value="MEF3367765.1"/>
    <property type="molecule type" value="Genomic_DNA"/>
</dbReference>